<dbReference type="InterPro" id="IPR048356">
    <property type="entry name" value="MS_N"/>
</dbReference>
<dbReference type="Pfam" id="PF01274">
    <property type="entry name" value="MS_TIM-barrel"/>
    <property type="match status" value="1"/>
</dbReference>
<dbReference type="InterPro" id="IPR011076">
    <property type="entry name" value="Malate_synth_sf"/>
</dbReference>
<evidence type="ECO:0000256" key="9">
    <source>
        <dbReference type="ARBA" id="ARBA00047918"/>
    </source>
</evidence>
<comment type="subunit">
    <text evidence="11">Monomer.</text>
</comment>
<protein>
    <recommendedName>
        <fullName evidence="11 12">Malate synthase G</fullName>
        <ecNumber evidence="11 12">2.3.3.9</ecNumber>
    </recommendedName>
</protein>
<comment type="cofactor">
    <cofactor evidence="1 11">
        <name>Mg(2+)</name>
        <dbReference type="ChEBI" id="CHEBI:18420"/>
    </cofactor>
</comment>
<feature type="binding site" evidence="11">
    <location>
        <position position="118"/>
    </location>
    <ligand>
        <name>acetyl-CoA</name>
        <dbReference type="ChEBI" id="CHEBI:57288"/>
    </ligand>
</feature>
<dbReference type="AlphaFoldDB" id="A0A8J7VXV3"/>
<comment type="caution">
    <text evidence="11">Lacks conserved residue(s) required for the propagation of feature annotation.</text>
</comment>
<feature type="binding site" evidence="11">
    <location>
        <position position="312"/>
    </location>
    <ligand>
        <name>acetyl-CoA</name>
        <dbReference type="ChEBI" id="CHEBI:57288"/>
    </ligand>
</feature>
<dbReference type="PANTHER" id="PTHR42739:SF1">
    <property type="entry name" value="MALATE SYNTHASE G"/>
    <property type="match status" value="1"/>
</dbReference>
<dbReference type="UniPathway" id="UPA00703">
    <property type="reaction ID" value="UER00720"/>
</dbReference>
<dbReference type="GO" id="GO:0005829">
    <property type="term" value="C:cytosol"/>
    <property type="evidence" value="ECO:0007669"/>
    <property type="project" value="TreeGrafter"/>
</dbReference>
<keyword evidence="21" id="KW-1185">Reference proteome</keyword>
<evidence type="ECO:0000256" key="8">
    <source>
        <dbReference type="ARBA" id="ARBA00023097"/>
    </source>
</evidence>
<feature type="domain" description="Malate synthase N-terminal" evidence="16">
    <location>
        <begin position="17"/>
        <end position="76"/>
    </location>
</feature>
<organism evidence="19">
    <name type="scientific">Coralloluteibacterium stylophorae</name>
    <dbReference type="NCBI Taxonomy" id="1776034"/>
    <lineage>
        <taxon>Bacteria</taxon>
        <taxon>Pseudomonadati</taxon>
        <taxon>Pseudomonadota</taxon>
        <taxon>Gammaproteobacteria</taxon>
        <taxon>Lysobacterales</taxon>
        <taxon>Lysobacteraceae</taxon>
        <taxon>Coralloluteibacterium</taxon>
    </lineage>
</organism>
<feature type="binding site" evidence="11">
    <location>
        <position position="428"/>
    </location>
    <ligand>
        <name>Mg(2+)</name>
        <dbReference type="ChEBI" id="CHEBI:18420"/>
    </ligand>
</feature>
<proteinExistence type="inferred from homology"/>
<feature type="binding site" evidence="11">
    <location>
        <position position="428"/>
    </location>
    <ligand>
        <name>glyoxylate</name>
        <dbReference type="ChEBI" id="CHEBI:36655"/>
    </ligand>
</feature>
<name>A0A8J7VXV3_9GAMM</name>
<evidence type="ECO:0000256" key="10">
    <source>
        <dbReference type="ARBA" id="ARBA00054368"/>
    </source>
</evidence>
<comment type="pathway">
    <text evidence="11 14">Carbohydrate metabolism; glyoxylate cycle; (S)-malate from isocitrate: step 2/2.</text>
</comment>
<comment type="function">
    <text evidence="10 11">Involved in the glycolate utilization. Catalyzes the condensation and subsequent hydrolysis of acetyl-coenzyme A (acetyl-CoA) and glyoxylate to form malate and CoA.</text>
</comment>
<dbReference type="EMBL" id="JAGQFT010000196">
    <property type="protein sequence ID" value="MBR0563893.1"/>
    <property type="molecule type" value="Genomic_DNA"/>
</dbReference>
<keyword evidence="3 11" id="KW-0963">Cytoplasm</keyword>
<sequence>MSRRIARHRLQVAQPLAAFIEQEALPGSGIEADAFWAGFDALAHDLAPRNRALLAERERLQAAIDAWHREHPGPIRDAAAYRGFLEEIGYLLPQPADVRATTTGIDGEIAAQAGPQLVVPVMNARYALNAANARWGSLYDALYGTDAIPAEDGAEAGSGYDPRRGARVIAYARRVLDAAAPLVTGSHADATGYSVVDGVLRVATRDGATALADRAQCVGWRGDAAAPSAVLLRNNGLHLEIQIDRDSAIGRDDPAGVRDVLVEAALSTIMDFEDSVAAVDADDKVLAYRNWLGLQKGDLAEEVSKGGRSFTRRMAPDRSYTTPAGDTLTLHGRALLFARNVGHLMTSPAILLGDGSEMPEGIMDGVVTTLCALHDRIRRGNSRTGAIYIVKPKMHGPEEVAFADALFARVEDLYGLPRHTLKMGIMDEERRTSLNLAACIQAAAARVAFINTGFLDRTGDEIHTAMEAGPMLRKGEMKSTPWIRAYEDNNVLVGLACGLRGRAQIGKGMWAMPDRMAEMLEQKIAHPRAGATTAWVPSPTAATLHALHYHQVDVAAVQAELETVDVAARRDALLADLLTVPVVAEADWPTDAVQQELDNNCQGILGYVVRWVAQGVGCSKVPDIHDVGLMEDRATLRISSQHIANWLRHGVVDAAQVQQTLERMAAVVDQQNAGDGLYRPMSPDFAGSLAFQAARALVFEGRTQPSGYTEPLLHAWRLKAKGGA</sequence>
<dbReference type="RefSeq" id="WP_211927781.1">
    <property type="nucleotide sequence ID" value="NZ_JAGQFT020000008.1"/>
</dbReference>
<feature type="binding site" evidence="11">
    <location>
        <begin position="453"/>
        <end position="456"/>
    </location>
    <ligand>
        <name>glyoxylate</name>
        <dbReference type="ChEBI" id="CHEBI:36655"/>
    </ligand>
</feature>
<reference evidence="20 21" key="1">
    <citation type="journal article" date="2021" name="Microbiol. Resour. Announc.">
        <title>Draft Genome Sequence of Coralloluteibacterium stylophorae LMG 29479T.</title>
        <authorList>
            <person name="Karlyshev A.V."/>
            <person name="Kudryashova E.B."/>
            <person name="Ariskina E.V."/>
            <person name="Conroy A.P."/>
            <person name="Abidueva E.Y."/>
        </authorList>
    </citation>
    <scope>NUCLEOTIDE SEQUENCE [LARGE SCALE GENOMIC DNA]</scope>
    <source>
        <strain evidence="20 21">LMG 29479</strain>
    </source>
</reference>
<evidence type="ECO:0000256" key="7">
    <source>
        <dbReference type="ARBA" id="ARBA00022842"/>
    </source>
</evidence>
<comment type="caution">
    <text evidence="19">The sequence shown here is derived from an EMBL/GenBank/DDBJ whole genome shotgun (WGS) entry which is preliminary data.</text>
</comment>
<gene>
    <name evidence="11" type="primary">glcB</name>
    <name evidence="20" type="ORF">KB893_012880</name>
    <name evidence="19" type="ORF">KB893_15445</name>
</gene>
<dbReference type="Pfam" id="PF20659">
    <property type="entry name" value="MS_C"/>
    <property type="match status" value="1"/>
</dbReference>
<dbReference type="InterPro" id="IPR006253">
    <property type="entry name" value="Malate_synthG"/>
</dbReference>
<evidence type="ECO:0000256" key="11">
    <source>
        <dbReference type="HAMAP-Rule" id="MF_00641"/>
    </source>
</evidence>
<keyword evidence="7 11" id="KW-0460">Magnesium</keyword>
<dbReference type="PANTHER" id="PTHR42739">
    <property type="entry name" value="MALATE SYNTHASE G"/>
    <property type="match status" value="1"/>
</dbReference>
<dbReference type="InterPro" id="IPR044856">
    <property type="entry name" value="Malate_synth_C_sf"/>
</dbReference>
<keyword evidence="19" id="KW-0012">Acyltransferase</keyword>
<feature type="active site" description="Proton donor" evidence="11 13">
    <location>
        <position position="632"/>
    </location>
</feature>
<dbReference type="InterPro" id="IPR048357">
    <property type="entry name" value="MSG_insertion"/>
</dbReference>
<evidence type="ECO:0000256" key="12">
    <source>
        <dbReference type="NCBIfam" id="TIGR01345"/>
    </source>
</evidence>
<feature type="domain" description="Malate synthase TIM barrel" evidence="15">
    <location>
        <begin position="336"/>
        <end position="579"/>
    </location>
</feature>
<evidence type="ECO:0000256" key="4">
    <source>
        <dbReference type="ARBA" id="ARBA00022532"/>
    </source>
</evidence>
<dbReference type="FunFam" id="3.20.20.360:FF:000002">
    <property type="entry name" value="Malate synthase G"/>
    <property type="match status" value="1"/>
</dbReference>
<dbReference type="NCBIfam" id="TIGR01345">
    <property type="entry name" value="malate_syn_G"/>
    <property type="match status" value="1"/>
</dbReference>
<accession>A0A8J7VXV3</accession>
<dbReference type="Gene3D" id="3.20.20.360">
    <property type="entry name" value="Malate synthase, domain 3"/>
    <property type="match status" value="2"/>
</dbReference>
<evidence type="ECO:0000256" key="2">
    <source>
        <dbReference type="ARBA" id="ARBA00022435"/>
    </source>
</evidence>
<dbReference type="NCBIfam" id="NF002825">
    <property type="entry name" value="PRK02999.1"/>
    <property type="match status" value="1"/>
</dbReference>
<dbReference type="EMBL" id="JAGQFT020000008">
    <property type="protein sequence ID" value="MBS7458026.1"/>
    <property type="molecule type" value="Genomic_DNA"/>
</dbReference>
<dbReference type="GO" id="GO:0006099">
    <property type="term" value="P:tricarboxylic acid cycle"/>
    <property type="evidence" value="ECO:0007669"/>
    <property type="project" value="UniProtKB-KW"/>
</dbReference>
<evidence type="ECO:0000313" key="20">
    <source>
        <dbReference type="EMBL" id="MBS7458026.1"/>
    </source>
</evidence>
<dbReference type="GO" id="GO:0006097">
    <property type="term" value="P:glyoxylate cycle"/>
    <property type="evidence" value="ECO:0007669"/>
    <property type="project" value="UniProtKB-UniRule"/>
</dbReference>
<evidence type="ECO:0000256" key="14">
    <source>
        <dbReference type="RuleBase" id="RU003572"/>
    </source>
</evidence>
<evidence type="ECO:0000259" key="15">
    <source>
        <dbReference type="Pfam" id="PF01274"/>
    </source>
</evidence>
<evidence type="ECO:0000259" key="18">
    <source>
        <dbReference type="Pfam" id="PF20659"/>
    </source>
</evidence>
<keyword evidence="4 11" id="KW-0816">Tricarboxylic acid cycle</keyword>
<feature type="binding site" evidence="11">
    <location>
        <position position="537"/>
    </location>
    <ligand>
        <name>acetyl-CoA</name>
        <dbReference type="ChEBI" id="CHEBI:57288"/>
    </ligand>
</feature>
<dbReference type="SUPFAM" id="SSF51645">
    <property type="entry name" value="Malate synthase G"/>
    <property type="match status" value="1"/>
</dbReference>
<evidence type="ECO:0000256" key="3">
    <source>
        <dbReference type="ARBA" id="ARBA00022490"/>
    </source>
</evidence>
<feature type="binding site" evidence="11">
    <location>
        <position position="339"/>
    </location>
    <ligand>
        <name>glyoxylate</name>
        <dbReference type="ChEBI" id="CHEBI:36655"/>
    </ligand>
</feature>
<evidence type="ECO:0000259" key="17">
    <source>
        <dbReference type="Pfam" id="PF20658"/>
    </source>
</evidence>
<evidence type="ECO:0000256" key="1">
    <source>
        <dbReference type="ARBA" id="ARBA00001946"/>
    </source>
</evidence>
<dbReference type="InterPro" id="IPR001465">
    <property type="entry name" value="Malate_synthase_TIM"/>
</dbReference>
<evidence type="ECO:0000256" key="6">
    <source>
        <dbReference type="ARBA" id="ARBA00022723"/>
    </source>
</evidence>
<evidence type="ECO:0000256" key="5">
    <source>
        <dbReference type="ARBA" id="ARBA00022679"/>
    </source>
</evidence>
<keyword evidence="8 11" id="KW-0558">Oxidation</keyword>
<comment type="catalytic activity">
    <reaction evidence="9 11 14">
        <text>glyoxylate + acetyl-CoA + H2O = (S)-malate + CoA + H(+)</text>
        <dbReference type="Rhea" id="RHEA:18181"/>
        <dbReference type="ChEBI" id="CHEBI:15377"/>
        <dbReference type="ChEBI" id="CHEBI:15378"/>
        <dbReference type="ChEBI" id="CHEBI:15589"/>
        <dbReference type="ChEBI" id="CHEBI:36655"/>
        <dbReference type="ChEBI" id="CHEBI:57287"/>
        <dbReference type="ChEBI" id="CHEBI:57288"/>
        <dbReference type="EC" id="2.3.3.9"/>
    </reaction>
</comment>
<feature type="domain" description="Malate synthase G alpha-beta insertion" evidence="17">
    <location>
        <begin position="160"/>
        <end position="234"/>
    </location>
</feature>
<keyword evidence="6 11" id="KW-0479">Metal-binding</keyword>
<feature type="binding site" evidence="11">
    <location>
        <begin position="125"/>
        <end position="126"/>
    </location>
    <ligand>
        <name>acetyl-CoA</name>
        <dbReference type="ChEBI" id="CHEBI:57288"/>
    </ligand>
</feature>
<feature type="domain" description="Malate synthase C-terminal" evidence="18">
    <location>
        <begin position="593"/>
        <end position="681"/>
    </location>
</feature>
<dbReference type="InterPro" id="IPR046363">
    <property type="entry name" value="MS_N_TIM-barrel_dom"/>
</dbReference>
<dbReference type="Pfam" id="PF20656">
    <property type="entry name" value="MS_N"/>
    <property type="match status" value="1"/>
</dbReference>
<evidence type="ECO:0000313" key="19">
    <source>
        <dbReference type="EMBL" id="MBR0563893.1"/>
    </source>
</evidence>
<evidence type="ECO:0000313" key="21">
    <source>
        <dbReference type="Proteomes" id="UP000675747"/>
    </source>
</evidence>
<comment type="subcellular location">
    <subcellularLocation>
        <location evidence="11 14">Cytoplasm</location>
    </subcellularLocation>
</comment>
<feature type="binding site" evidence="11">
    <location>
        <position position="456"/>
    </location>
    <ligand>
        <name>Mg(2+)</name>
        <dbReference type="ChEBI" id="CHEBI:18420"/>
    </ligand>
</feature>
<evidence type="ECO:0000259" key="16">
    <source>
        <dbReference type="Pfam" id="PF20656"/>
    </source>
</evidence>
<dbReference type="Pfam" id="PF20658">
    <property type="entry name" value="MSG_insertion"/>
    <property type="match status" value="1"/>
</dbReference>
<dbReference type="GO" id="GO:0004474">
    <property type="term" value="F:malate synthase activity"/>
    <property type="evidence" value="ECO:0007669"/>
    <property type="project" value="UniProtKB-UniRule"/>
</dbReference>
<feature type="active site" description="Proton acceptor" evidence="11 13">
    <location>
        <position position="339"/>
    </location>
</feature>
<dbReference type="GO" id="GO:0000287">
    <property type="term" value="F:magnesium ion binding"/>
    <property type="evidence" value="ECO:0007669"/>
    <property type="project" value="TreeGrafter"/>
</dbReference>
<dbReference type="Proteomes" id="UP000675747">
    <property type="component" value="Unassembled WGS sequence"/>
</dbReference>
<keyword evidence="2 11" id="KW-0329">Glyoxylate bypass</keyword>
<reference evidence="19" key="2">
    <citation type="submission" date="2021-04" db="EMBL/GenBank/DDBJ databases">
        <authorList>
            <person name="Karlyshev A.V."/>
        </authorList>
    </citation>
    <scope>NUCLEOTIDE SEQUENCE</scope>
    <source>
        <strain evidence="19">LMG 29479</strain>
    </source>
</reference>
<dbReference type="Gene3D" id="1.20.1220.12">
    <property type="entry name" value="Malate synthase, domain III"/>
    <property type="match status" value="1"/>
</dbReference>
<keyword evidence="5 11" id="KW-0808">Transferase</keyword>
<feature type="modified residue" description="Cysteine sulfenic acid (-SOH)" evidence="11">
    <location>
        <position position="618"/>
    </location>
</feature>
<dbReference type="EC" id="2.3.3.9" evidence="11 12"/>
<evidence type="ECO:0000256" key="13">
    <source>
        <dbReference type="PIRSR" id="PIRSR601465-50"/>
    </source>
</evidence>
<dbReference type="InterPro" id="IPR048355">
    <property type="entry name" value="MS_C"/>
</dbReference>
<dbReference type="GO" id="GO:0009436">
    <property type="term" value="P:glyoxylate catabolic process"/>
    <property type="evidence" value="ECO:0007669"/>
    <property type="project" value="TreeGrafter"/>
</dbReference>
<feature type="binding site" evidence="11">
    <location>
        <position position="275"/>
    </location>
    <ligand>
        <name>acetyl-CoA</name>
        <dbReference type="ChEBI" id="CHEBI:57288"/>
    </ligand>
</feature>
<dbReference type="HAMAP" id="MF_00641">
    <property type="entry name" value="Malate_synth_G"/>
    <property type="match status" value="1"/>
</dbReference>
<comment type="similarity">
    <text evidence="11 14">Belongs to the malate synthase family. GlcB subfamily.</text>
</comment>